<comment type="caution">
    <text evidence="14">The sequence shown here is derived from an EMBL/GenBank/DDBJ whole genome shotgun (WGS) entry which is preliminary data.</text>
</comment>
<keyword evidence="9" id="KW-0046">Antibiotic resistance</keyword>
<gene>
    <name evidence="14" type="ORF">SCOCK_40027</name>
</gene>
<evidence type="ECO:0000256" key="12">
    <source>
        <dbReference type="SAM" id="Phobius"/>
    </source>
</evidence>
<evidence type="ECO:0000259" key="13">
    <source>
        <dbReference type="PROSITE" id="PS50893"/>
    </source>
</evidence>
<keyword evidence="6" id="KW-0067">ATP-binding</keyword>
<evidence type="ECO:0000313" key="15">
    <source>
        <dbReference type="Proteomes" id="UP001152519"/>
    </source>
</evidence>
<evidence type="ECO:0000256" key="9">
    <source>
        <dbReference type="ARBA" id="ARBA00023251"/>
    </source>
</evidence>
<dbReference type="InterPro" id="IPR003439">
    <property type="entry name" value="ABC_transporter-like_ATP-bd"/>
</dbReference>
<dbReference type="Proteomes" id="UP001152519">
    <property type="component" value="Unassembled WGS sequence"/>
</dbReference>
<keyword evidence="5" id="KW-0547">Nucleotide-binding</keyword>
<dbReference type="GO" id="GO:0046677">
    <property type="term" value="P:response to antibiotic"/>
    <property type="evidence" value="ECO:0007669"/>
    <property type="project" value="UniProtKB-KW"/>
</dbReference>
<dbReference type="GO" id="GO:0005524">
    <property type="term" value="F:ATP binding"/>
    <property type="evidence" value="ECO:0007669"/>
    <property type="project" value="UniProtKB-KW"/>
</dbReference>
<accession>A0A9W4DTX5</accession>
<reference evidence="14" key="1">
    <citation type="submission" date="2021-05" db="EMBL/GenBank/DDBJ databases">
        <authorList>
            <person name="Arsene-Ploetze F."/>
        </authorList>
    </citation>
    <scope>NUCLEOTIDE SEQUENCE</scope>
    <source>
        <strain evidence="14">DSM 42138</strain>
    </source>
</reference>
<evidence type="ECO:0000256" key="6">
    <source>
        <dbReference type="ARBA" id="ARBA00022840"/>
    </source>
</evidence>
<feature type="compositionally biased region" description="Pro residues" evidence="11">
    <location>
        <begin position="439"/>
        <end position="449"/>
    </location>
</feature>
<evidence type="ECO:0000256" key="5">
    <source>
        <dbReference type="ARBA" id="ARBA00022741"/>
    </source>
</evidence>
<evidence type="ECO:0000256" key="10">
    <source>
        <dbReference type="ARBA" id="ARBA00049985"/>
    </source>
</evidence>
<dbReference type="PANTHER" id="PTHR42711:SF5">
    <property type="entry name" value="ABC TRANSPORTER ATP-BINDING PROTEIN NATA"/>
    <property type="match status" value="1"/>
</dbReference>
<keyword evidence="4" id="KW-1003">Cell membrane</keyword>
<dbReference type="InterPro" id="IPR017871">
    <property type="entry name" value="ABC_transporter-like_CS"/>
</dbReference>
<comment type="subcellular location">
    <subcellularLocation>
        <location evidence="1">Cell membrane</location>
        <topology evidence="1">Peripheral membrane protein</topology>
        <orientation evidence="1">Cytoplasmic side</orientation>
    </subcellularLocation>
</comment>
<dbReference type="Gene3D" id="3.40.50.300">
    <property type="entry name" value="P-loop containing nucleotide triphosphate hydrolases"/>
    <property type="match status" value="1"/>
</dbReference>
<dbReference type="GO" id="GO:0005886">
    <property type="term" value="C:plasma membrane"/>
    <property type="evidence" value="ECO:0007669"/>
    <property type="project" value="UniProtKB-SubCell"/>
</dbReference>
<feature type="transmembrane region" description="Helical" evidence="12">
    <location>
        <begin position="359"/>
        <end position="387"/>
    </location>
</feature>
<dbReference type="InterPro" id="IPR003593">
    <property type="entry name" value="AAA+_ATPase"/>
</dbReference>
<evidence type="ECO:0000256" key="4">
    <source>
        <dbReference type="ARBA" id="ARBA00022475"/>
    </source>
</evidence>
<keyword evidence="3" id="KW-0813">Transport</keyword>
<dbReference type="GO" id="GO:0008559">
    <property type="term" value="F:ABC-type xenobiotic transporter activity"/>
    <property type="evidence" value="ECO:0007669"/>
    <property type="project" value="UniProtKB-EC"/>
</dbReference>
<dbReference type="FunFam" id="3.40.50.300:FF:000589">
    <property type="entry name" value="ABC transporter, ATP-binding subunit"/>
    <property type="match status" value="1"/>
</dbReference>
<organism evidence="14 15">
    <name type="scientific">Actinacidiphila cocklensis</name>
    <dbReference type="NCBI Taxonomy" id="887465"/>
    <lineage>
        <taxon>Bacteria</taxon>
        <taxon>Bacillati</taxon>
        <taxon>Actinomycetota</taxon>
        <taxon>Actinomycetes</taxon>
        <taxon>Kitasatosporales</taxon>
        <taxon>Streptomycetaceae</taxon>
        <taxon>Actinacidiphila</taxon>
    </lineage>
</organism>
<evidence type="ECO:0000256" key="2">
    <source>
        <dbReference type="ARBA" id="ARBA00012191"/>
    </source>
</evidence>
<name>A0A9W4DTX5_9ACTN</name>
<evidence type="ECO:0000313" key="14">
    <source>
        <dbReference type="EMBL" id="CAG6396107.1"/>
    </source>
</evidence>
<dbReference type="CDD" id="cd03230">
    <property type="entry name" value="ABC_DR_subfamily_A"/>
    <property type="match status" value="1"/>
</dbReference>
<feature type="transmembrane region" description="Helical" evidence="12">
    <location>
        <begin position="148"/>
        <end position="166"/>
    </location>
</feature>
<feature type="region of interest" description="Disordered" evidence="11">
    <location>
        <begin position="422"/>
        <end position="466"/>
    </location>
</feature>
<keyword evidence="8 12" id="KW-0472">Membrane</keyword>
<protein>
    <recommendedName>
        <fullName evidence="2">ABC-type xenobiotic transporter</fullName>
        <ecNumber evidence="2">7.6.2.2</ecNumber>
    </recommendedName>
</protein>
<keyword evidence="12" id="KW-0812">Transmembrane</keyword>
<keyword evidence="7" id="KW-1278">Translocase</keyword>
<dbReference type="InterPro" id="IPR050763">
    <property type="entry name" value="ABC_transporter_ATP-binding"/>
</dbReference>
<dbReference type="EC" id="7.6.2.2" evidence="2"/>
<dbReference type="AlphaFoldDB" id="A0A9W4DTX5"/>
<dbReference type="GO" id="GO:0016887">
    <property type="term" value="F:ATP hydrolysis activity"/>
    <property type="evidence" value="ECO:0007669"/>
    <property type="project" value="InterPro"/>
</dbReference>
<proteinExistence type="inferred from homology"/>
<dbReference type="InterPro" id="IPR027417">
    <property type="entry name" value="P-loop_NTPase"/>
</dbReference>
<feature type="transmembrane region" description="Helical" evidence="12">
    <location>
        <begin position="178"/>
        <end position="198"/>
    </location>
</feature>
<evidence type="ECO:0000256" key="7">
    <source>
        <dbReference type="ARBA" id="ARBA00022967"/>
    </source>
</evidence>
<sequence>MTTGGLLDLRPALRPGILVGPALTRGPAVVHLLKDPVTGVRMEVGAKEHFIITRLDGSRSLAEIGTEYAASFGARLGDAQWQQMLRLLSTRQLLDGGRPVAVPPAAPADVRRRPAGSGLLSGSTRMVADAPALMDRLHGATAFARRPAVLVPLLVLAAAVPVAVAVRFGELADQTGRLYHQPVTLAAVGCVLWVSLGLHELAHGLVARAYGLRVGEIGLRRVWGVMTYLYCEVEDVQFLDRRGRQVAVAVAGAVMNLLFLLPFWPVWALLPDSAQALPALGGLLLLGTAMALLNLVPLPPLDGYKILGYALGTLRLATESRTFLAVAAGSLRPAKGSAPTRGQGDARARLRRYPGRLRLVYGVFALCCALLALAVLAGACLLCRAALPGRWDAWTCYLPLALIAAALPLRLLGLRFAARRAASKPAQDPPAPEQQAPQTTPPAPQPGTPPQQREKGDMKPQPRPAGTAIVLDGVSKHYGEVHALDDVSLTVGQGEFFGVLGPNGAGKTTLVEIVEGMRRADSGTVSVFGLSPWPRNTALLRRIGVQTQTSAFFTRLTAWEHLETVAALQGADRTAARHALDLVGLAGKERSRVDDLSGGQRQRLALATALVHQPDLIFLDEPTAALDPEARRSLWTVLRDLRGEGRTIVYTTHYLDEAEALCDRVAIIAGGRVVALDSPGALIRSMAAPARLLVPADRITVEQARAVEGAERVLLEGGEVVIETRHANRVLIELGALVDMDAIQTRTATLEDAYLRLTASPPPRAAGAVAPAVGTERSR</sequence>
<keyword evidence="15" id="KW-1185">Reference proteome</keyword>
<feature type="domain" description="ABC transporter" evidence="13">
    <location>
        <begin position="469"/>
        <end position="695"/>
    </location>
</feature>
<feature type="transmembrane region" description="Helical" evidence="12">
    <location>
        <begin position="246"/>
        <end position="270"/>
    </location>
</feature>
<dbReference type="Pfam" id="PF00005">
    <property type="entry name" value="ABC_tran"/>
    <property type="match status" value="1"/>
</dbReference>
<keyword evidence="12" id="KW-1133">Transmembrane helix</keyword>
<evidence type="ECO:0000256" key="1">
    <source>
        <dbReference type="ARBA" id="ARBA00004413"/>
    </source>
</evidence>
<comment type="similarity">
    <text evidence="10">Belongs to the ABC transporter superfamily. Drug exporter-1 (DrugE1) (TC 3.A.1.105) family.</text>
</comment>
<evidence type="ECO:0000256" key="8">
    <source>
        <dbReference type="ARBA" id="ARBA00023136"/>
    </source>
</evidence>
<feature type="transmembrane region" description="Helical" evidence="12">
    <location>
        <begin position="399"/>
        <end position="418"/>
    </location>
</feature>
<evidence type="ECO:0000256" key="11">
    <source>
        <dbReference type="SAM" id="MobiDB-lite"/>
    </source>
</evidence>
<dbReference type="PANTHER" id="PTHR42711">
    <property type="entry name" value="ABC TRANSPORTER ATP-BINDING PROTEIN"/>
    <property type="match status" value="1"/>
</dbReference>
<dbReference type="SUPFAM" id="SSF52540">
    <property type="entry name" value="P-loop containing nucleoside triphosphate hydrolases"/>
    <property type="match status" value="1"/>
</dbReference>
<evidence type="ECO:0000256" key="3">
    <source>
        <dbReference type="ARBA" id="ARBA00022448"/>
    </source>
</evidence>
<dbReference type="EMBL" id="CAJSLV010000070">
    <property type="protein sequence ID" value="CAG6396107.1"/>
    <property type="molecule type" value="Genomic_DNA"/>
</dbReference>
<feature type="transmembrane region" description="Helical" evidence="12">
    <location>
        <begin position="276"/>
        <end position="296"/>
    </location>
</feature>
<dbReference type="PROSITE" id="PS00211">
    <property type="entry name" value="ABC_TRANSPORTER_1"/>
    <property type="match status" value="1"/>
</dbReference>
<dbReference type="SMART" id="SM00382">
    <property type="entry name" value="AAA"/>
    <property type="match status" value="1"/>
</dbReference>
<dbReference type="PROSITE" id="PS50893">
    <property type="entry name" value="ABC_TRANSPORTER_2"/>
    <property type="match status" value="1"/>
</dbReference>